<feature type="region of interest" description="Disordered" evidence="1">
    <location>
        <begin position="1"/>
        <end position="24"/>
    </location>
</feature>
<proteinExistence type="predicted"/>
<feature type="compositionally biased region" description="Polar residues" evidence="1">
    <location>
        <begin position="1"/>
        <end position="13"/>
    </location>
</feature>
<gene>
    <name evidence="2" type="ORF">NCTC8849_05916</name>
</gene>
<organism evidence="2 3">
    <name type="scientific">Klebsiella pneumoniae</name>
    <dbReference type="NCBI Taxonomy" id="573"/>
    <lineage>
        <taxon>Bacteria</taxon>
        <taxon>Pseudomonadati</taxon>
        <taxon>Pseudomonadota</taxon>
        <taxon>Gammaproteobacteria</taxon>
        <taxon>Enterobacterales</taxon>
        <taxon>Enterobacteriaceae</taxon>
        <taxon>Klebsiella/Raoultella group</taxon>
        <taxon>Klebsiella</taxon>
        <taxon>Klebsiella pneumoniae complex</taxon>
    </lineage>
</organism>
<evidence type="ECO:0000256" key="1">
    <source>
        <dbReference type="SAM" id="MobiDB-lite"/>
    </source>
</evidence>
<name>A0A377YQL5_KLEPN</name>
<dbReference type="AlphaFoldDB" id="A0A377YQL5"/>
<dbReference type="SUPFAM" id="SSF48557">
    <property type="entry name" value="L-aspartase-like"/>
    <property type="match status" value="1"/>
</dbReference>
<protein>
    <submittedName>
        <fullName evidence="2">3-carboxy-cis,cis-muconate cycloisomerase</fullName>
    </submittedName>
</protein>
<accession>A0A377YQL5</accession>
<reference evidence="2 3" key="1">
    <citation type="submission" date="2018-06" db="EMBL/GenBank/DDBJ databases">
        <authorList>
            <consortium name="Pathogen Informatics"/>
            <person name="Doyle S."/>
        </authorList>
    </citation>
    <scope>NUCLEOTIDE SEQUENCE [LARGE SCALE GENOMIC DNA]</scope>
    <source>
        <strain evidence="2 3">NCTC8849</strain>
    </source>
</reference>
<dbReference type="Proteomes" id="UP000254799">
    <property type="component" value="Unassembled WGS sequence"/>
</dbReference>
<evidence type="ECO:0000313" key="2">
    <source>
        <dbReference type="EMBL" id="STU47291.1"/>
    </source>
</evidence>
<dbReference type="Gene3D" id="1.20.200.10">
    <property type="entry name" value="Fumarase/aspartase (Central domain)"/>
    <property type="match status" value="1"/>
</dbReference>
<sequence>MSQISGRLSSSAYPKTMPHKANPRTSNMIQTLARMGWMYASGVPAMLDQQDARAASMRVLNWTILPEASNALSVSLSRAKKLLSHPFWQE</sequence>
<keyword evidence="2" id="KW-0413">Isomerase</keyword>
<dbReference type="GO" id="GO:0016853">
    <property type="term" value="F:isomerase activity"/>
    <property type="evidence" value="ECO:0007669"/>
    <property type="project" value="UniProtKB-KW"/>
</dbReference>
<evidence type="ECO:0000313" key="3">
    <source>
        <dbReference type="Proteomes" id="UP000254799"/>
    </source>
</evidence>
<dbReference type="InterPro" id="IPR008948">
    <property type="entry name" value="L-Aspartase-like"/>
</dbReference>
<dbReference type="EMBL" id="UGLC01000003">
    <property type="protein sequence ID" value="STU47291.1"/>
    <property type="molecule type" value="Genomic_DNA"/>
</dbReference>